<accession>A0ABY3PKV9</accession>
<dbReference type="InterPro" id="IPR030934">
    <property type="entry name" value="Intein_C"/>
</dbReference>
<protein>
    <recommendedName>
        <fullName evidence="3">Intein C-terminal splicing domain-containing protein</fullName>
    </recommendedName>
</protein>
<name>A0ABY3PKV9_9CYAN</name>
<dbReference type="CDD" id="cd00081">
    <property type="entry name" value="Hint"/>
    <property type="match status" value="1"/>
</dbReference>
<dbReference type="Gene3D" id="2.170.16.10">
    <property type="entry name" value="Hedgehog/Intein (Hint) domain"/>
    <property type="match status" value="1"/>
</dbReference>
<dbReference type="Pfam" id="PF07591">
    <property type="entry name" value="PT-HINT"/>
    <property type="match status" value="1"/>
</dbReference>
<dbReference type="RefSeq" id="WP_230841264.1">
    <property type="nucleotide sequence ID" value="NZ_CP063845.1"/>
</dbReference>
<evidence type="ECO:0000313" key="1">
    <source>
        <dbReference type="EMBL" id="UFP94209.1"/>
    </source>
</evidence>
<organism evidence="1 2">
    <name type="scientific">Gloeobacter morelensis MG652769</name>
    <dbReference type="NCBI Taxonomy" id="2781736"/>
    <lineage>
        <taxon>Bacteria</taxon>
        <taxon>Bacillati</taxon>
        <taxon>Cyanobacteriota</taxon>
        <taxon>Cyanophyceae</taxon>
        <taxon>Gloeobacterales</taxon>
        <taxon>Gloeobacteraceae</taxon>
        <taxon>Gloeobacter</taxon>
        <taxon>Gloeobacter morelensis</taxon>
    </lineage>
</organism>
<dbReference type="SUPFAM" id="SSF51294">
    <property type="entry name" value="Hedgehog/intein (Hint) domain"/>
    <property type="match status" value="1"/>
</dbReference>
<sequence length="244" mass="27257">MATEAGAKPIELVEPGEKVLARNEQTGEQSLRRVQSTFQFDERPVYRLELREEDRDGERDVLTVTGEHPFFLQGQGWTAAEKLQVGDRVQAADGHWLRVAGLQAQKHRQRTYNLEVEGDHTFFVGDTHAWVHNARCFTSPEPLVAKVANEIEARYPGLVQGVNITRGGVEIDIETVNAIIEVKEGGKKLTKQVIKRITDTKINPLGKPVFAYSPKLGKFAIRDINELGGLATRNLQDILDLLAP</sequence>
<gene>
    <name evidence="1" type="ORF">ISF26_21005</name>
</gene>
<proteinExistence type="predicted"/>
<keyword evidence="2" id="KW-1185">Reference proteome</keyword>
<dbReference type="NCBIfam" id="TIGR01443">
    <property type="entry name" value="intein_Cterm"/>
    <property type="match status" value="1"/>
</dbReference>
<dbReference type="Proteomes" id="UP001054846">
    <property type="component" value="Chromosome"/>
</dbReference>
<dbReference type="EMBL" id="CP063845">
    <property type="protein sequence ID" value="UFP94209.1"/>
    <property type="molecule type" value="Genomic_DNA"/>
</dbReference>
<evidence type="ECO:0000313" key="2">
    <source>
        <dbReference type="Proteomes" id="UP001054846"/>
    </source>
</evidence>
<reference evidence="1 2" key="1">
    <citation type="journal article" date="2021" name="Genome Biol. Evol.">
        <title>Complete Genome Sequencing of a Novel Gloeobacter Species from a Waterfall Cave in Mexico.</title>
        <authorList>
            <person name="Saw J.H."/>
            <person name="Cardona T."/>
            <person name="Montejano G."/>
        </authorList>
    </citation>
    <scope>NUCLEOTIDE SEQUENCE [LARGE SCALE GENOMIC DNA]</scope>
    <source>
        <strain evidence="1">MG652769</strain>
    </source>
</reference>
<dbReference type="InterPro" id="IPR036844">
    <property type="entry name" value="Hint_dom_sf"/>
</dbReference>
<evidence type="ECO:0008006" key="3">
    <source>
        <dbReference type="Google" id="ProtNLM"/>
    </source>
</evidence>